<dbReference type="InterPro" id="IPR051710">
    <property type="entry name" value="Phosphatase_SH3-domain"/>
</dbReference>
<dbReference type="PANTHER" id="PTHR16469:SF51">
    <property type="entry name" value="TRANSCRIPTION FACTOR TAU 55 KDA SUBUNIT"/>
    <property type="match status" value="1"/>
</dbReference>
<reference evidence="1" key="1">
    <citation type="submission" date="2018-12" db="EMBL/GenBank/DDBJ databases">
        <authorList>
            <person name="Will S."/>
            <person name="Neumann-Schaal M."/>
            <person name="Henke P."/>
        </authorList>
    </citation>
    <scope>NUCLEOTIDE SEQUENCE</scope>
    <source>
        <strain evidence="1">PCC 7102</strain>
    </source>
</reference>
<keyword evidence="2" id="KW-1185">Reference proteome</keyword>
<accession>A0A433V7Z4</accession>
<dbReference type="EMBL" id="RSCL01000017">
    <property type="protein sequence ID" value="RUT02215.1"/>
    <property type="molecule type" value="Genomic_DNA"/>
</dbReference>
<dbReference type="InterPro" id="IPR013078">
    <property type="entry name" value="His_Pase_superF_clade-1"/>
</dbReference>
<dbReference type="Pfam" id="PF00300">
    <property type="entry name" value="His_Phos_1"/>
    <property type="match status" value="1"/>
</dbReference>
<dbReference type="OrthoDB" id="9782128at2"/>
<evidence type="ECO:0000313" key="2">
    <source>
        <dbReference type="Proteomes" id="UP000271624"/>
    </source>
</evidence>
<dbReference type="Gene3D" id="3.40.50.1240">
    <property type="entry name" value="Phosphoglycerate mutase-like"/>
    <property type="match status" value="1"/>
</dbReference>
<dbReference type="CDD" id="cd07067">
    <property type="entry name" value="HP_PGM_like"/>
    <property type="match status" value="1"/>
</dbReference>
<comment type="caution">
    <text evidence="1">The sequence shown here is derived from an EMBL/GenBank/DDBJ whole genome shotgun (WGS) entry which is preliminary data.</text>
</comment>
<name>A0A433V7Z4_9CYAN</name>
<dbReference type="SMART" id="SM00855">
    <property type="entry name" value="PGAM"/>
    <property type="match status" value="1"/>
</dbReference>
<reference evidence="1" key="2">
    <citation type="journal article" date="2019" name="Genome Biol. Evol.">
        <title>Day and night: Metabolic profiles and evolutionary relationships of six axenic non-marine cyanobacteria.</title>
        <authorList>
            <person name="Will S.E."/>
            <person name="Henke P."/>
            <person name="Boedeker C."/>
            <person name="Huang S."/>
            <person name="Brinkmann H."/>
            <person name="Rohde M."/>
            <person name="Jarek M."/>
            <person name="Friedl T."/>
            <person name="Seufert S."/>
            <person name="Schumacher M."/>
            <person name="Overmann J."/>
            <person name="Neumann-Schaal M."/>
            <person name="Petersen J."/>
        </authorList>
    </citation>
    <scope>NUCLEOTIDE SEQUENCE [LARGE SCALE GENOMIC DNA]</scope>
    <source>
        <strain evidence="1">PCC 7102</strain>
    </source>
</reference>
<dbReference type="AlphaFoldDB" id="A0A433V7Z4"/>
<proteinExistence type="predicted"/>
<sequence>MGQTVWIARHGIRLDFVNPAWLKTAERFYDSPLSVDGFKQAQALGRYLKGKEVVHIFCSPFLRTVQTAHCIAEILDLQVKVESGLSEFLFPLWLPPGAEEFSIEKLAVLFPRIDQKYTSFVRAKYPEITLQQIRERAGNTADNLVKHFSETILIVGHEASVVGAVQGLVNQVPSLNASKLCCLFKVVQSDLEWNLENHDYTPNPEGDSSHLPLTYYRNHLKRRLQTIWD</sequence>
<dbReference type="InterPro" id="IPR029033">
    <property type="entry name" value="His_PPase_superfam"/>
</dbReference>
<dbReference type="RefSeq" id="WP_127084475.1">
    <property type="nucleotide sequence ID" value="NZ_RSCL01000017.1"/>
</dbReference>
<protein>
    <submittedName>
        <fullName evidence="1">Phosphoglycerate mutase</fullName>
    </submittedName>
</protein>
<dbReference type="SUPFAM" id="SSF53254">
    <property type="entry name" value="Phosphoglycerate mutase-like"/>
    <property type="match status" value="1"/>
</dbReference>
<gene>
    <name evidence="1" type="ORF">DSM106972_062900</name>
</gene>
<dbReference type="PANTHER" id="PTHR16469">
    <property type="entry name" value="UBIQUITIN-ASSOCIATED AND SH3 DOMAIN-CONTAINING BA-RELATED"/>
    <property type="match status" value="1"/>
</dbReference>
<organism evidence="1 2">
    <name type="scientific">Dulcicalothrix desertica PCC 7102</name>
    <dbReference type="NCBI Taxonomy" id="232991"/>
    <lineage>
        <taxon>Bacteria</taxon>
        <taxon>Bacillati</taxon>
        <taxon>Cyanobacteriota</taxon>
        <taxon>Cyanophyceae</taxon>
        <taxon>Nostocales</taxon>
        <taxon>Calotrichaceae</taxon>
        <taxon>Dulcicalothrix</taxon>
    </lineage>
</organism>
<dbReference type="Proteomes" id="UP000271624">
    <property type="component" value="Unassembled WGS sequence"/>
</dbReference>
<evidence type="ECO:0000313" key="1">
    <source>
        <dbReference type="EMBL" id="RUT02215.1"/>
    </source>
</evidence>